<accession>A2GCF4</accession>
<organism evidence="1 2">
    <name type="scientific">Trichomonas vaginalis (strain ATCC PRA-98 / G3)</name>
    <dbReference type="NCBI Taxonomy" id="412133"/>
    <lineage>
        <taxon>Eukaryota</taxon>
        <taxon>Metamonada</taxon>
        <taxon>Parabasalia</taxon>
        <taxon>Trichomonadida</taxon>
        <taxon>Trichomonadidae</taxon>
        <taxon>Trichomonas</taxon>
    </lineage>
</organism>
<evidence type="ECO:0000313" key="1">
    <source>
        <dbReference type="EMBL" id="EAX85163.1"/>
    </source>
</evidence>
<dbReference type="KEGG" id="tva:4742802"/>
<dbReference type="VEuPathDB" id="TrichDB:TVAG_168870"/>
<sequence length="581" mass="67963">MILEYPYDALSAQIVNIAESHFEIGHNQERIVIFMNKNGSTLILEPNCGMNTIENIKSYKIMIYPRFINTKIVTVGSTTEMTIDITDKVSNIISSYFEGNICILKDYYTLFATEDELNPRPLDPRKPLNFSTLKFDRFILQRYLFIFPPHLMTELEPSMMMFYDCRRYIYEHNELEIDNSLLILLTVFDTYALDEDSLTNGTFDLSKYIPPYAQFSYVLNDEVLQVAKTVRSKDKIHILQNYVKLARKIHNFGETKYQIPDSNMFVTIDPYGVTFYNDNKEKIGLKILFPNITEIKLDKTVIHLKFYNKNTRIIDDIDYDLGQMCNSFNMHLLTSIEVLNREIKIAQEKNAISKKRVESIDDLKGTYHVEFKKLLRKLEFSTDIASKEAELDESYERIASFYGVKCEVTEGVRHLMHMKNKLSNNNAAELEDLQLIKEKLTKVNSIFMETRTKMRNHNLNSENHLAAFNECYEKLQNGISTVSSRWDHISTRGMMEEKIQFASRLLELLTFYWTEANFLDILQGKLSTFERMKAKKNPADVKKQILDLQMAIAMFIQQNEETIHVDHVRMPPRLSEAIIFQ</sequence>
<dbReference type="InParanoid" id="A2GCF4"/>
<name>A2GCF4_TRIV3</name>
<reference evidence="1" key="2">
    <citation type="journal article" date="2007" name="Science">
        <title>Draft genome sequence of the sexually transmitted pathogen Trichomonas vaginalis.</title>
        <authorList>
            <person name="Carlton J.M."/>
            <person name="Hirt R.P."/>
            <person name="Silva J.C."/>
            <person name="Delcher A.L."/>
            <person name="Schatz M."/>
            <person name="Zhao Q."/>
            <person name="Wortman J.R."/>
            <person name="Bidwell S.L."/>
            <person name="Alsmark U.C.M."/>
            <person name="Besteiro S."/>
            <person name="Sicheritz-Ponten T."/>
            <person name="Noel C.J."/>
            <person name="Dacks J.B."/>
            <person name="Foster P.G."/>
            <person name="Simillion C."/>
            <person name="Van de Peer Y."/>
            <person name="Miranda-Saavedra D."/>
            <person name="Barton G.J."/>
            <person name="Westrop G.D."/>
            <person name="Mueller S."/>
            <person name="Dessi D."/>
            <person name="Fiori P.L."/>
            <person name="Ren Q."/>
            <person name="Paulsen I."/>
            <person name="Zhang H."/>
            <person name="Bastida-Corcuera F.D."/>
            <person name="Simoes-Barbosa A."/>
            <person name="Brown M.T."/>
            <person name="Hayes R.D."/>
            <person name="Mukherjee M."/>
            <person name="Okumura C.Y."/>
            <person name="Schneider R."/>
            <person name="Smith A.J."/>
            <person name="Vanacova S."/>
            <person name="Villalvazo M."/>
            <person name="Haas B.J."/>
            <person name="Pertea M."/>
            <person name="Feldblyum T.V."/>
            <person name="Utterback T.R."/>
            <person name="Shu C.L."/>
            <person name="Osoegawa K."/>
            <person name="de Jong P.J."/>
            <person name="Hrdy I."/>
            <person name="Horvathova L."/>
            <person name="Zubacova Z."/>
            <person name="Dolezal P."/>
            <person name="Malik S.B."/>
            <person name="Logsdon J.M. Jr."/>
            <person name="Henze K."/>
            <person name="Gupta A."/>
            <person name="Wang C.C."/>
            <person name="Dunne R.L."/>
            <person name="Upcroft J.A."/>
            <person name="Upcroft P."/>
            <person name="White O."/>
            <person name="Salzberg S.L."/>
            <person name="Tang P."/>
            <person name="Chiu C.-H."/>
            <person name="Lee Y.-S."/>
            <person name="Embley T.M."/>
            <person name="Coombs G.H."/>
            <person name="Mottram J.C."/>
            <person name="Tachezy J."/>
            <person name="Fraser-Liggett C.M."/>
            <person name="Johnson P.J."/>
        </authorList>
    </citation>
    <scope>NUCLEOTIDE SEQUENCE [LARGE SCALE GENOMIC DNA]</scope>
    <source>
        <strain evidence="1">G3</strain>
    </source>
</reference>
<keyword evidence="2" id="KW-1185">Reference proteome</keyword>
<dbReference type="VEuPathDB" id="TrichDB:TVAGG3_0644060"/>
<dbReference type="Proteomes" id="UP000001542">
    <property type="component" value="Unassembled WGS sequence"/>
</dbReference>
<protein>
    <submittedName>
        <fullName evidence="1">Uncharacterized protein</fullName>
    </submittedName>
</protein>
<proteinExistence type="predicted"/>
<dbReference type="EMBL" id="DS115047">
    <property type="protein sequence ID" value="EAX85163.1"/>
    <property type="molecule type" value="Genomic_DNA"/>
</dbReference>
<dbReference type="RefSeq" id="XP_001298093.1">
    <property type="nucleotide sequence ID" value="XM_001298092.1"/>
</dbReference>
<reference evidence="1" key="1">
    <citation type="submission" date="2006-10" db="EMBL/GenBank/DDBJ databases">
        <authorList>
            <person name="Amadeo P."/>
            <person name="Zhao Q."/>
            <person name="Wortman J."/>
            <person name="Fraser-Liggett C."/>
            <person name="Carlton J."/>
        </authorList>
    </citation>
    <scope>NUCLEOTIDE SEQUENCE</scope>
    <source>
        <strain evidence="1">G3</strain>
    </source>
</reference>
<gene>
    <name evidence="1" type="ORF">TVAG_168870</name>
</gene>
<evidence type="ECO:0000313" key="2">
    <source>
        <dbReference type="Proteomes" id="UP000001542"/>
    </source>
</evidence>
<dbReference type="AlphaFoldDB" id="A2GCF4"/>